<keyword evidence="4" id="KW-0472">Membrane</keyword>
<dbReference type="Gene3D" id="3.80.10.10">
    <property type="entry name" value="Ribonuclease Inhibitor"/>
    <property type="match status" value="2"/>
</dbReference>
<feature type="compositionally biased region" description="Polar residues" evidence="3">
    <location>
        <begin position="565"/>
        <end position="578"/>
    </location>
</feature>
<accession>A0ABN9Z6K3</accession>
<keyword evidence="1" id="KW-0433">Leucine-rich repeat</keyword>
<dbReference type="InterPro" id="IPR032675">
    <property type="entry name" value="LRR_dom_sf"/>
</dbReference>
<organism evidence="6 7">
    <name type="scientific">Pipistrellus nathusii</name>
    <name type="common">Nathusius' pipistrelle</name>
    <dbReference type="NCBI Taxonomy" id="59473"/>
    <lineage>
        <taxon>Eukaryota</taxon>
        <taxon>Metazoa</taxon>
        <taxon>Chordata</taxon>
        <taxon>Craniata</taxon>
        <taxon>Vertebrata</taxon>
        <taxon>Euteleostomi</taxon>
        <taxon>Mammalia</taxon>
        <taxon>Eutheria</taxon>
        <taxon>Laurasiatheria</taxon>
        <taxon>Chiroptera</taxon>
        <taxon>Yangochiroptera</taxon>
        <taxon>Vespertilionidae</taxon>
        <taxon>Pipistrellus</taxon>
    </lineage>
</organism>
<keyword evidence="7" id="KW-1185">Reference proteome</keyword>
<evidence type="ECO:0000313" key="6">
    <source>
        <dbReference type="EMBL" id="CAK6433178.1"/>
    </source>
</evidence>
<feature type="non-terminal residue" evidence="6">
    <location>
        <position position="794"/>
    </location>
</feature>
<dbReference type="SUPFAM" id="SSF52058">
    <property type="entry name" value="L domain-like"/>
    <property type="match status" value="1"/>
</dbReference>
<evidence type="ECO:0000256" key="5">
    <source>
        <dbReference type="SAM" id="SignalP"/>
    </source>
</evidence>
<feature type="compositionally biased region" description="Gly residues" evidence="3">
    <location>
        <begin position="482"/>
        <end position="494"/>
    </location>
</feature>
<sequence length="794" mass="86366">MKNLCFRAIAMVLGLYFTGTMTNPARKSSIFFNSECQWNGYRLTNCFFTGKQNMPVDISQTAATVDASPILFKGLFQPPTNEEKQSIKHLDLSNNLMLEIALSSLAHFPGLETLNLSDNAIRSISLDLPRPGCSWGKRHRSSVGSGIPHLKLLVLRRNKLSDIPKGLWKLKSLQSLDLSFNGILKIGVFDFHNCLQLENLYLRSNKIFRIHPEAFKDLKKLQVVDLSSNALTTILPMMTIALELPHLEADLAHNQWQCDDSVTVFQNVISESWRRKWDVICNKSIGPEEAHWWTPRSRIPREAQLPHTNLSHARSLIGSKAERPQEGLHVGSAMPEQQDHGGSKAQHRRPPRRVRSTQDRQAAGGTEAASQHLALAVCLAVFITFFVAFCLGAWTRPYIDRLWQQRCRKKSPGSDLAYSNEGYCDETDSAGDSQHPRGDLHQAPRGLSLWEPGHPFSGTRASPQAAVTAGRTRGPSREEPGGRQGRGQRGAEPGGGRRRDNVLPNGRAACSAPRGRPGADGHPLAERGRACRSGVRGEVDSETEAQEDAPSGHSMGIPGIAGSLPTGSGSIHQDSNASGPPLSREITAALSKMQMCTKAPGTGGREDTQDELDTDSEEGSLFTLSSGGSEGARNGSDGEADGEESSGTSEPPEDRDPEGRKDNVASSESLGDTTSQKAQGKCENQEEDRFGQPLISRSDSSVDKSHRESASDTHKCENPETLPRSPGERAARDTTPGTSTSDCVPAPQSEAAEWHRSLRDLEFFSVETPPCSAEAPSDPGKTAPGERDADICAY</sequence>
<evidence type="ECO:0000256" key="1">
    <source>
        <dbReference type="ARBA" id="ARBA00022614"/>
    </source>
</evidence>
<gene>
    <name evidence="6" type="ORF">MPIPNATIZW_LOCUS1484</name>
</gene>
<dbReference type="SMART" id="SM00369">
    <property type="entry name" value="LRR_TYP"/>
    <property type="match status" value="5"/>
</dbReference>
<protein>
    <recommendedName>
        <fullName evidence="8">Leucine-rich repeat-containing protein 66</fullName>
    </recommendedName>
</protein>
<dbReference type="Proteomes" id="UP001314169">
    <property type="component" value="Chromosome 1"/>
</dbReference>
<evidence type="ECO:0000313" key="7">
    <source>
        <dbReference type="Proteomes" id="UP001314169"/>
    </source>
</evidence>
<keyword evidence="4" id="KW-1133">Transmembrane helix</keyword>
<dbReference type="PANTHER" id="PTHR24366:SF96">
    <property type="entry name" value="LEUCINE RICH REPEAT CONTAINING 53"/>
    <property type="match status" value="1"/>
</dbReference>
<dbReference type="PANTHER" id="PTHR24366">
    <property type="entry name" value="IG(IMMUNOGLOBULIN) AND LRR(LEUCINE RICH REPEAT) DOMAINS"/>
    <property type="match status" value="1"/>
</dbReference>
<evidence type="ECO:0000256" key="2">
    <source>
        <dbReference type="ARBA" id="ARBA00022737"/>
    </source>
</evidence>
<keyword evidence="4" id="KW-0812">Transmembrane</keyword>
<dbReference type="InterPro" id="IPR001611">
    <property type="entry name" value="Leu-rich_rpt"/>
</dbReference>
<reference evidence="6" key="1">
    <citation type="submission" date="2023-12" db="EMBL/GenBank/DDBJ databases">
        <authorList>
            <person name="Brown T."/>
        </authorList>
    </citation>
    <scope>NUCLEOTIDE SEQUENCE</scope>
</reference>
<feature type="chain" id="PRO_5046851287" description="Leucine-rich repeat-containing protein 66" evidence="5">
    <location>
        <begin position="23"/>
        <end position="794"/>
    </location>
</feature>
<feature type="compositionally biased region" description="Polar residues" evidence="3">
    <location>
        <begin position="664"/>
        <end position="678"/>
    </location>
</feature>
<dbReference type="Pfam" id="PF13855">
    <property type="entry name" value="LRR_8"/>
    <property type="match status" value="2"/>
</dbReference>
<feature type="signal peptide" evidence="5">
    <location>
        <begin position="1"/>
        <end position="22"/>
    </location>
</feature>
<feature type="region of interest" description="Disordered" evidence="3">
    <location>
        <begin position="410"/>
        <end position="582"/>
    </location>
</feature>
<feature type="compositionally biased region" description="Basic and acidic residues" evidence="3">
    <location>
        <begin position="784"/>
        <end position="794"/>
    </location>
</feature>
<proteinExistence type="predicted"/>
<feature type="region of interest" description="Disordered" evidence="3">
    <location>
        <begin position="331"/>
        <end position="365"/>
    </location>
</feature>
<keyword evidence="2" id="KW-0677">Repeat</keyword>
<dbReference type="EMBL" id="OY882858">
    <property type="protein sequence ID" value="CAK6433178.1"/>
    <property type="molecule type" value="Genomic_DNA"/>
</dbReference>
<feature type="compositionally biased region" description="Basic and acidic residues" evidence="3">
    <location>
        <begin position="700"/>
        <end position="718"/>
    </location>
</feature>
<dbReference type="PROSITE" id="PS51450">
    <property type="entry name" value="LRR"/>
    <property type="match status" value="2"/>
</dbReference>
<feature type="region of interest" description="Disordered" evidence="3">
    <location>
        <begin position="768"/>
        <end position="794"/>
    </location>
</feature>
<dbReference type="InterPro" id="IPR003591">
    <property type="entry name" value="Leu-rich_rpt_typical-subtyp"/>
</dbReference>
<name>A0ABN9Z6K3_PIPNA</name>
<feature type="compositionally biased region" description="Basic residues" evidence="3">
    <location>
        <begin position="345"/>
        <end position="355"/>
    </location>
</feature>
<feature type="region of interest" description="Disordered" evidence="3">
    <location>
        <begin position="597"/>
        <end position="753"/>
    </location>
</feature>
<feature type="transmembrane region" description="Helical" evidence="4">
    <location>
        <begin position="373"/>
        <end position="394"/>
    </location>
</feature>
<feature type="non-terminal residue" evidence="6">
    <location>
        <position position="1"/>
    </location>
</feature>
<evidence type="ECO:0008006" key="8">
    <source>
        <dbReference type="Google" id="ProtNLM"/>
    </source>
</evidence>
<evidence type="ECO:0000256" key="4">
    <source>
        <dbReference type="SAM" id="Phobius"/>
    </source>
</evidence>
<feature type="compositionally biased region" description="Basic and acidic residues" evidence="3">
    <location>
        <begin position="652"/>
        <end position="663"/>
    </location>
</feature>
<evidence type="ECO:0000256" key="3">
    <source>
        <dbReference type="SAM" id="MobiDB-lite"/>
    </source>
</evidence>
<feature type="compositionally biased region" description="Basic and acidic residues" evidence="3">
    <location>
        <begin position="517"/>
        <end position="539"/>
    </location>
</feature>
<keyword evidence="5" id="KW-0732">Signal</keyword>
<feature type="compositionally biased region" description="Acidic residues" evidence="3">
    <location>
        <begin position="608"/>
        <end position="618"/>
    </location>
</feature>